<feature type="region of interest" description="Disordered" evidence="1">
    <location>
        <begin position="1"/>
        <end position="23"/>
    </location>
</feature>
<keyword evidence="4" id="KW-1185">Reference proteome</keyword>
<reference evidence="3" key="2">
    <citation type="journal article" date="2020" name="Nat. Commun.">
        <title>Large-scale genome sequencing of mycorrhizal fungi provides insights into the early evolution of symbiotic traits.</title>
        <authorList>
            <person name="Miyauchi S."/>
            <person name="Kiss E."/>
            <person name="Kuo A."/>
            <person name="Drula E."/>
            <person name="Kohler A."/>
            <person name="Sanchez-Garcia M."/>
            <person name="Morin E."/>
            <person name="Andreopoulos B."/>
            <person name="Barry K.W."/>
            <person name="Bonito G."/>
            <person name="Buee M."/>
            <person name="Carver A."/>
            <person name="Chen C."/>
            <person name="Cichocki N."/>
            <person name="Clum A."/>
            <person name="Culley D."/>
            <person name="Crous P.W."/>
            <person name="Fauchery L."/>
            <person name="Girlanda M."/>
            <person name="Hayes R.D."/>
            <person name="Keri Z."/>
            <person name="LaButti K."/>
            <person name="Lipzen A."/>
            <person name="Lombard V."/>
            <person name="Magnuson J."/>
            <person name="Maillard F."/>
            <person name="Murat C."/>
            <person name="Nolan M."/>
            <person name="Ohm R.A."/>
            <person name="Pangilinan J."/>
            <person name="Pereira M.F."/>
            <person name="Perotto S."/>
            <person name="Peter M."/>
            <person name="Pfister S."/>
            <person name="Riley R."/>
            <person name="Sitrit Y."/>
            <person name="Stielow J.B."/>
            <person name="Szollosi G."/>
            <person name="Zifcakova L."/>
            <person name="Stursova M."/>
            <person name="Spatafora J.W."/>
            <person name="Tedersoo L."/>
            <person name="Vaario L.M."/>
            <person name="Yamada A."/>
            <person name="Yan M."/>
            <person name="Wang P."/>
            <person name="Xu J."/>
            <person name="Bruns T."/>
            <person name="Baldrian P."/>
            <person name="Vilgalys R."/>
            <person name="Dunand C."/>
            <person name="Henrissat B."/>
            <person name="Grigoriev I.V."/>
            <person name="Hibbett D."/>
            <person name="Nagy L.G."/>
            <person name="Martin F.M."/>
        </authorList>
    </citation>
    <scope>NUCLEOTIDE SEQUENCE</scope>
    <source>
        <strain evidence="3">Prilba</strain>
    </source>
</reference>
<dbReference type="InterPro" id="IPR011333">
    <property type="entry name" value="SKP1/BTB/POZ_sf"/>
</dbReference>
<dbReference type="Pfam" id="PF00651">
    <property type="entry name" value="BTB"/>
    <property type="match status" value="1"/>
</dbReference>
<sequence>MSRAPSPVPDSPAEITREAGPPFHDIIPDHTVVLRSSDDVDFFVLKSILAQVSVVFKDMFDLPKAAPEISSPLQFDNQRHGLPVIQVTEGSSILNIILRFCYPVENPNLTNLEDIRLFLEARRKYMIEAFDRSIKDALTRVAESQPFAVFALASRYALEDVANDAAKRMLCLPQADVLDGSALKDITAAQYHRLLQYRRDCVRRATTEPQIMWFNSLSSSFPPTPITSVSCRTQFHFFFVSSPPRSLWVPHWWTTYLHKALQLLKDRPRGSTVTSPDLLEHFFDCTGFCPDCQQEGKAALSKFSSALAQEVEKAIAQARAMKPLTRTSLLTSIGRFGSHIVNLEFVEPAEGPTPIE</sequence>
<accession>A0A9P5N0J0</accession>
<dbReference type="AlphaFoldDB" id="A0A9P5N0J0"/>
<feature type="compositionally biased region" description="Pro residues" evidence="1">
    <location>
        <begin position="1"/>
        <end position="10"/>
    </location>
</feature>
<dbReference type="Gene3D" id="3.30.710.10">
    <property type="entry name" value="Potassium Channel Kv1.1, Chain A"/>
    <property type="match status" value="1"/>
</dbReference>
<dbReference type="InterPro" id="IPR000210">
    <property type="entry name" value="BTB/POZ_dom"/>
</dbReference>
<dbReference type="OrthoDB" id="3184970at2759"/>
<feature type="domain" description="BTB" evidence="2">
    <location>
        <begin position="31"/>
        <end position="138"/>
    </location>
</feature>
<reference evidence="3" key="1">
    <citation type="submission" date="2019-10" db="EMBL/GenBank/DDBJ databases">
        <authorList>
            <consortium name="DOE Joint Genome Institute"/>
            <person name="Kuo A."/>
            <person name="Miyauchi S."/>
            <person name="Kiss E."/>
            <person name="Drula E."/>
            <person name="Kohler A."/>
            <person name="Sanchez-Garcia M."/>
            <person name="Andreopoulos B."/>
            <person name="Barry K.W."/>
            <person name="Bonito G."/>
            <person name="Buee M."/>
            <person name="Carver A."/>
            <person name="Chen C."/>
            <person name="Cichocki N."/>
            <person name="Clum A."/>
            <person name="Culley D."/>
            <person name="Crous P.W."/>
            <person name="Fauchery L."/>
            <person name="Girlanda M."/>
            <person name="Hayes R."/>
            <person name="Keri Z."/>
            <person name="LaButti K."/>
            <person name="Lipzen A."/>
            <person name="Lombard V."/>
            <person name="Magnuson J."/>
            <person name="Maillard F."/>
            <person name="Morin E."/>
            <person name="Murat C."/>
            <person name="Nolan M."/>
            <person name="Ohm R."/>
            <person name="Pangilinan J."/>
            <person name="Pereira M."/>
            <person name="Perotto S."/>
            <person name="Peter M."/>
            <person name="Riley R."/>
            <person name="Sitrit Y."/>
            <person name="Stielow B."/>
            <person name="Szollosi G."/>
            <person name="Zifcakova L."/>
            <person name="Stursova M."/>
            <person name="Spatafora J.W."/>
            <person name="Tedersoo L."/>
            <person name="Vaario L.-M."/>
            <person name="Yamada A."/>
            <person name="Yan M."/>
            <person name="Wang P."/>
            <person name="Xu J."/>
            <person name="Bruns T."/>
            <person name="Baldrian P."/>
            <person name="Vilgalys R."/>
            <person name="Henrissat B."/>
            <person name="Grigoriev I.V."/>
            <person name="Hibbett D."/>
            <person name="Nagy L.G."/>
            <person name="Martin F.M."/>
        </authorList>
    </citation>
    <scope>NUCLEOTIDE SEQUENCE</scope>
    <source>
        <strain evidence="3">Prilba</strain>
    </source>
</reference>
<evidence type="ECO:0000259" key="2">
    <source>
        <dbReference type="Pfam" id="PF00651"/>
    </source>
</evidence>
<evidence type="ECO:0000313" key="3">
    <source>
        <dbReference type="EMBL" id="KAF8483444.1"/>
    </source>
</evidence>
<evidence type="ECO:0000256" key="1">
    <source>
        <dbReference type="SAM" id="MobiDB-lite"/>
    </source>
</evidence>
<comment type="caution">
    <text evidence="3">The sequence shown here is derived from an EMBL/GenBank/DDBJ whole genome shotgun (WGS) entry which is preliminary data.</text>
</comment>
<organism evidence="3 4">
    <name type="scientific">Russula ochroleuca</name>
    <dbReference type="NCBI Taxonomy" id="152965"/>
    <lineage>
        <taxon>Eukaryota</taxon>
        <taxon>Fungi</taxon>
        <taxon>Dikarya</taxon>
        <taxon>Basidiomycota</taxon>
        <taxon>Agaricomycotina</taxon>
        <taxon>Agaricomycetes</taxon>
        <taxon>Russulales</taxon>
        <taxon>Russulaceae</taxon>
        <taxon>Russula</taxon>
    </lineage>
</organism>
<gene>
    <name evidence="3" type="ORF">DFH94DRAFT_818703</name>
</gene>
<protein>
    <recommendedName>
        <fullName evidence="2">BTB domain-containing protein</fullName>
    </recommendedName>
</protein>
<name>A0A9P5N0J0_9AGAM</name>
<dbReference type="EMBL" id="WHVB01000004">
    <property type="protein sequence ID" value="KAF8483444.1"/>
    <property type="molecule type" value="Genomic_DNA"/>
</dbReference>
<evidence type="ECO:0000313" key="4">
    <source>
        <dbReference type="Proteomes" id="UP000759537"/>
    </source>
</evidence>
<proteinExistence type="predicted"/>
<dbReference type="Proteomes" id="UP000759537">
    <property type="component" value="Unassembled WGS sequence"/>
</dbReference>